<dbReference type="AlphaFoldDB" id="A0A2W1JT56"/>
<dbReference type="Gene3D" id="2.60.200.20">
    <property type="match status" value="1"/>
</dbReference>
<dbReference type="CDD" id="cd00060">
    <property type="entry name" value="FHA"/>
    <property type="match status" value="1"/>
</dbReference>
<comment type="caution">
    <text evidence="2">The sequence shown here is derived from an EMBL/GenBank/DDBJ whole genome shotgun (WGS) entry which is preliminary data.</text>
</comment>
<dbReference type="OrthoDB" id="7788186at2"/>
<sequence>MTLHVQLAWQDPQTGEHQSVSAAQSIAFGRDWNQLPEQHQGQNVTRILLTGSKVSRFHALIEVVQDQAQILDQNSSNGVQVNTVPQSVCLLKTGDRIQIGSYQITVTLTSARPSRQDSVIQIPDPVVSDLVGSGESVNSFPPPCFQARQVDIQALYATRLPIEEIEYVAVGAGLGSFVWVDCLRLSGAQTHQIRALGLEPQPYARYQRLCLNSQIPPHERLRSNSDSCPDNIWGWPSYALREAWRSLKKGHFGEGSKRLWQVFAEPAFAETYTPKAGNVFASIDREAARIGWPEIYRFGRVRSIRQTQDGRYAIAYSQGRGQHAFLVARYVHLATGYPVIQFLPDLKQYRSQHGDFKSVVNAYEEHRHVYQFLEEQGGTVVLRGRGIVASRIIQRLFEARQRNPNISILHLMRTPKPKGNSYGKSQRGVKNHFEFQPFNWPKACWGGTLRTLLEKMEPEMRSQLLDQWGGTTTADRADWQQIVQQGIDEGWYQITFGKVTRVEPNDQGKPVTYIQGSQLQGEMKLEANFIIDATGLDGTVKSDPLLADLVDHYSLPLNPKRRLTVANDFELLELRNHQGRIHAAGAITFGGPYAAVDSFLGLQYSALRAVDGLVTARAPGVKRLDGLHSLSQWLRWINNQTPS</sequence>
<dbReference type="Proteomes" id="UP000248857">
    <property type="component" value="Unassembled WGS sequence"/>
</dbReference>
<dbReference type="SMART" id="SM00240">
    <property type="entry name" value="FHA"/>
    <property type="match status" value="1"/>
</dbReference>
<evidence type="ECO:0000313" key="2">
    <source>
        <dbReference type="EMBL" id="PZD71867.1"/>
    </source>
</evidence>
<dbReference type="InterPro" id="IPR036188">
    <property type="entry name" value="FAD/NAD-bd_sf"/>
</dbReference>
<feature type="domain" description="FHA" evidence="1">
    <location>
        <begin position="26"/>
        <end position="86"/>
    </location>
</feature>
<dbReference type="SUPFAM" id="SSF51905">
    <property type="entry name" value="FAD/NAD(P)-binding domain"/>
    <property type="match status" value="1"/>
</dbReference>
<dbReference type="Gene3D" id="3.50.50.60">
    <property type="entry name" value="FAD/NAD(P)-binding domain"/>
    <property type="match status" value="1"/>
</dbReference>
<organism evidence="2 3">
    <name type="scientific">Acaryochloris thomasi RCC1774</name>
    <dbReference type="NCBI Taxonomy" id="1764569"/>
    <lineage>
        <taxon>Bacteria</taxon>
        <taxon>Bacillati</taxon>
        <taxon>Cyanobacteriota</taxon>
        <taxon>Cyanophyceae</taxon>
        <taxon>Acaryochloridales</taxon>
        <taxon>Acaryochloridaceae</taxon>
        <taxon>Acaryochloris</taxon>
        <taxon>Acaryochloris thomasi</taxon>
    </lineage>
</organism>
<dbReference type="Pfam" id="PF00498">
    <property type="entry name" value="FHA"/>
    <property type="match status" value="1"/>
</dbReference>
<dbReference type="RefSeq" id="WP_110987573.1">
    <property type="nucleotide sequence ID" value="NZ_CAWNWM010000013.1"/>
</dbReference>
<name>A0A2W1JT56_9CYAN</name>
<evidence type="ECO:0000313" key="3">
    <source>
        <dbReference type="Proteomes" id="UP000248857"/>
    </source>
</evidence>
<keyword evidence="3" id="KW-1185">Reference proteome</keyword>
<evidence type="ECO:0000259" key="1">
    <source>
        <dbReference type="PROSITE" id="PS50006"/>
    </source>
</evidence>
<dbReference type="InterPro" id="IPR000253">
    <property type="entry name" value="FHA_dom"/>
</dbReference>
<gene>
    <name evidence="2" type="ORF">C1752_04338</name>
</gene>
<dbReference type="PROSITE" id="PS50006">
    <property type="entry name" value="FHA_DOMAIN"/>
    <property type="match status" value="1"/>
</dbReference>
<reference evidence="2 3" key="1">
    <citation type="journal article" date="2018" name="Sci. Rep.">
        <title>A novel species of the marine cyanobacterium Acaryochloris with a unique pigment content and lifestyle.</title>
        <authorList>
            <person name="Partensky F."/>
            <person name="Six C."/>
            <person name="Ratin M."/>
            <person name="Garczarek L."/>
            <person name="Vaulot D."/>
            <person name="Probert I."/>
            <person name="Calteau A."/>
            <person name="Gourvil P."/>
            <person name="Marie D."/>
            <person name="Grebert T."/>
            <person name="Bouchier C."/>
            <person name="Le Panse S."/>
            <person name="Gachenot M."/>
            <person name="Rodriguez F."/>
            <person name="Garrido J.L."/>
        </authorList>
    </citation>
    <scope>NUCLEOTIDE SEQUENCE [LARGE SCALE GENOMIC DNA]</scope>
    <source>
        <strain evidence="2 3">RCC1774</strain>
    </source>
</reference>
<accession>A0A2W1JT56</accession>
<dbReference type="SUPFAM" id="SSF49879">
    <property type="entry name" value="SMAD/FHA domain"/>
    <property type="match status" value="1"/>
</dbReference>
<protein>
    <recommendedName>
        <fullName evidence="1">FHA domain-containing protein</fullName>
    </recommendedName>
</protein>
<dbReference type="EMBL" id="PQWO01000013">
    <property type="protein sequence ID" value="PZD71867.1"/>
    <property type="molecule type" value="Genomic_DNA"/>
</dbReference>
<dbReference type="InterPro" id="IPR008984">
    <property type="entry name" value="SMAD_FHA_dom_sf"/>
</dbReference>
<proteinExistence type="predicted"/>